<dbReference type="AlphaFoldDB" id="A0A7D6BCM2"/>
<dbReference type="SUPFAM" id="SSF52518">
    <property type="entry name" value="Thiamin diphosphate-binding fold (THDP-binding)"/>
    <property type="match status" value="1"/>
</dbReference>
<evidence type="ECO:0000259" key="5">
    <source>
        <dbReference type="Pfam" id="PF00456"/>
    </source>
</evidence>
<comment type="cofactor">
    <cofactor evidence="1">
        <name>thiamine diphosphate</name>
        <dbReference type="ChEBI" id="CHEBI:58937"/>
    </cofactor>
</comment>
<reference evidence="7" key="1">
    <citation type="submission" date="2020-07" db="EMBL/GenBank/DDBJ databases">
        <title>Metabolic diversity and evolutionary history of the archaeal phylum ###Micrarchaeota### uncovered from a freshwater lake metagenome.</title>
        <authorList>
            <person name="Kadnikov V.V."/>
            <person name="Savvichev A.S."/>
            <person name="Mardanov A.V."/>
            <person name="Beletsky A.V."/>
            <person name="Chupakov A.V."/>
            <person name="Kokryatskaya N.M."/>
            <person name="Pimenov N.V."/>
            <person name="Ravin N.V."/>
        </authorList>
    </citation>
    <scope>NUCLEOTIDE SEQUENCE [LARGE SCALE GENOMIC DNA]</scope>
</reference>
<keyword evidence="6" id="KW-0808">Transferase</keyword>
<dbReference type="GO" id="GO:0006082">
    <property type="term" value="P:organic acid metabolic process"/>
    <property type="evidence" value="ECO:0007669"/>
    <property type="project" value="UniProtKB-ARBA"/>
</dbReference>
<evidence type="ECO:0000256" key="3">
    <source>
        <dbReference type="ARBA" id="ARBA00023052"/>
    </source>
</evidence>
<dbReference type="EMBL" id="CP058998">
    <property type="protein sequence ID" value="QLJ53219.1"/>
    <property type="molecule type" value="Genomic_DNA"/>
</dbReference>
<dbReference type="EC" id="2.2.1.1" evidence="6"/>
<keyword evidence="3" id="KW-0786">Thiamine pyrophosphate</keyword>
<dbReference type="Gene3D" id="3.40.50.970">
    <property type="match status" value="1"/>
</dbReference>
<gene>
    <name evidence="6" type="ORF">Sv326_1044</name>
</gene>
<dbReference type="Proteomes" id="UP000510821">
    <property type="component" value="Chromosome"/>
</dbReference>
<dbReference type="KEGG" id="flt:Sv326_1044"/>
<feature type="region of interest" description="Disordered" evidence="4">
    <location>
        <begin position="277"/>
        <end position="304"/>
    </location>
</feature>
<dbReference type="InterPro" id="IPR005474">
    <property type="entry name" value="Transketolase_N"/>
</dbReference>
<dbReference type="PANTHER" id="PTHR47514:SF1">
    <property type="entry name" value="TRANSKETOLASE N-TERMINAL SECTION-RELATED"/>
    <property type="match status" value="1"/>
</dbReference>
<evidence type="ECO:0000256" key="4">
    <source>
        <dbReference type="SAM" id="MobiDB-lite"/>
    </source>
</evidence>
<evidence type="ECO:0000256" key="2">
    <source>
        <dbReference type="ARBA" id="ARBA00007131"/>
    </source>
</evidence>
<dbReference type="InterPro" id="IPR029061">
    <property type="entry name" value="THDP-binding"/>
</dbReference>
<organism evidence="6 7">
    <name type="scientific">Fermentimicrarchaeum limneticum</name>
    <dbReference type="NCBI Taxonomy" id="2795018"/>
    <lineage>
        <taxon>Archaea</taxon>
        <taxon>Candidatus Micrarchaeota</taxon>
        <taxon>Candidatus Fermentimicrarchaeales</taxon>
        <taxon>Candidatus Fermentimicrarchaeaceae</taxon>
        <taxon>Candidatus Fermentimicrarchaeum</taxon>
    </lineage>
</organism>
<evidence type="ECO:0000313" key="6">
    <source>
        <dbReference type="EMBL" id="QLJ53219.1"/>
    </source>
</evidence>
<accession>A0A7D6BCM2</accession>
<feature type="domain" description="Transketolase N-terminal" evidence="5">
    <location>
        <begin position="32"/>
        <end position="286"/>
    </location>
</feature>
<dbReference type="Pfam" id="PF00456">
    <property type="entry name" value="Transketolase_N"/>
    <property type="match status" value="1"/>
</dbReference>
<name>A0A7D6BCM2_FERL1</name>
<dbReference type="PANTHER" id="PTHR47514">
    <property type="entry name" value="TRANSKETOLASE N-TERMINAL SECTION-RELATED"/>
    <property type="match status" value="1"/>
</dbReference>
<evidence type="ECO:0000313" key="7">
    <source>
        <dbReference type="Proteomes" id="UP000510821"/>
    </source>
</evidence>
<dbReference type="GO" id="GO:0004802">
    <property type="term" value="F:transketolase activity"/>
    <property type="evidence" value="ECO:0007669"/>
    <property type="project" value="UniProtKB-EC"/>
</dbReference>
<evidence type="ECO:0000256" key="1">
    <source>
        <dbReference type="ARBA" id="ARBA00001964"/>
    </source>
</evidence>
<protein>
    <submittedName>
        <fullName evidence="6">Transketolase, N-terminal section</fullName>
        <ecNumber evidence="6">2.2.1.1</ecNumber>
    </submittedName>
</protein>
<comment type="similarity">
    <text evidence="2">Belongs to the transketolase family.</text>
</comment>
<dbReference type="GO" id="GO:0044272">
    <property type="term" value="P:sulfur compound biosynthetic process"/>
    <property type="evidence" value="ECO:0007669"/>
    <property type="project" value="UniProtKB-ARBA"/>
</dbReference>
<sequence>MVDDTSKQMLLETGQPGAGLKKINDIKKLRLIANGVRQSVVKMLHQAKSGHSAGSIGLADIFTALYFNILNHDPKNPTWPGRDRLVLSNGHVCPVMYAVMAEAGYFPKEELMSLRKLGSRLQGHPHRGSLPGIENSSGPLGQGLSIAVGMALVAKRERKSWRVYCVCSDGEHDEGQIWEAVLLASKFKLGNLTALMDRNNIQIDGFTENVLPLEPLAEKYRAFGWHVLEVDGHNIEQIIGACSEAKKVIDRPTMIIAHTVPGKDISFMEFITDWHGKPPGDKETTTALGDLEEERKFYGSESGV</sequence>
<dbReference type="CDD" id="cd02012">
    <property type="entry name" value="TPP_TK"/>
    <property type="match status" value="1"/>
</dbReference>
<proteinExistence type="inferred from homology"/>